<sequence length="207" mass="21727">GKHEAVGRPAKPNTGNDDKEEEDEDEDEDEGWDQTAVVASAKRQRVSNELKGLADSPGFARAREKAASTPLATVAIAAEVKIPPATSVAPAGAVSADSAEAERGGLPVLSLAERRVAHLGGCILEQLLVQAAHLPADESREADSDDEGGGDDEDEGSGSEPADNEEGDDEENSEDKEAGAVLGCCCPREFALPVRLYGHTMRQRDRG</sequence>
<organism evidence="1 2">
    <name type="scientific">Kickxella alabastrina</name>
    <dbReference type="NCBI Taxonomy" id="61397"/>
    <lineage>
        <taxon>Eukaryota</taxon>
        <taxon>Fungi</taxon>
        <taxon>Fungi incertae sedis</taxon>
        <taxon>Zoopagomycota</taxon>
        <taxon>Kickxellomycotina</taxon>
        <taxon>Kickxellomycetes</taxon>
        <taxon>Kickxellales</taxon>
        <taxon>Kickxellaceae</taxon>
        <taxon>Kickxella</taxon>
    </lineage>
</organism>
<dbReference type="Proteomes" id="UP001150581">
    <property type="component" value="Unassembled WGS sequence"/>
</dbReference>
<comment type="caution">
    <text evidence="1">The sequence shown here is derived from an EMBL/GenBank/DDBJ whole genome shotgun (WGS) entry which is preliminary data.</text>
</comment>
<accession>A0ACC1IDB1</accession>
<protein>
    <submittedName>
        <fullName evidence="1">Uncharacterized protein</fullName>
    </submittedName>
</protein>
<feature type="non-terminal residue" evidence="1">
    <location>
        <position position="1"/>
    </location>
</feature>
<proteinExistence type="predicted"/>
<evidence type="ECO:0000313" key="1">
    <source>
        <dbReference type="EMBL" id="KAJ1889423.1"/>
    </source>
</evidence>
<name>A0ACC1IDB1_9FUNG</name>
<evidence type="ECO:0000313" key="2">
    <source>
        <dbReference type="Proteomes" id="UP001150581"/>
    </source>
</evidence>
<gene>
    <name evidence="1" type="ORF">LPJ66_008041</name>
</gene>
<dbReference type="EMBL" id="JANBPG010001547">
    <property type="protein sequence ID" value="KAJ1889423.1"/>
    <property type="molecule type" value="Genomic_DNA"/>
</dbReference>
<keyword evidence="2" id="KW-1185">Reference proteome</keyword>
<reference evidence="1" key="1">
    <citation type="submission" date="2022-07" db="EMBL/GenBank/DDBJ databases">
        <title>Phylogenomic reconstructions and comparative analyses of Kickxellomycotina fungi.</title>
        <authorList>
            <person name="Reynolds N.K."/>
            <person name="Stajich J.E."/>
            <person name="Barry K."/>
            <person name="Grigoriev I.V."/>
            <person name="Crous P."/>
            <person name="Smith M.E."/>
        </authorList>
    </citation>
    <scope>NUCLEOTIDE SEQUENCE</scope>
    <source>
        <strain evidence="1">Benny 63K</strain>
    </source>
</reference>